<dbReference type="AlphaFoldDB" id="A0A8K0EX07"/>
<proteinExistence type="predicted"/>
<keyword evidence="2" id="KW-1185">Reference proteome</keyword>
<gene>
    <name evidence="1" type="primary">Hypp4122</name>
    <name evidence="1" type="ORF">BLAG_LOCUS21914</name>
</gene>
<evidence type="ECO:0000313" key="2">
    <source>
        <dbReference type="Proteomes" id="UP000838412"/>
    </source>
</evidence>
<dbReference type="PANTHER" id="PTHR46601:SF1">
    <property type="entry name" value="ADF-H DOMAIN-CONTAINING PROTEIN"/>
    <property type="match status" value="1"/>
</dbReference>
<accession>A0A8K0EX07</accession>
<protein>
    <submittedName>
        <fullName evidence="1">Hypp4122 protein</fullName>
    </submittedName>
</protein>
<dbReference type="Proteomes" id="UP000838412">
    <property type="component" value="Chromosome 7"/>
</dbReference>
<evidence type="ECO:0000313" key="1">
    <source>
        <dbReference type="EMBL" id="CAH1269193.1"/>
    </source>
</evidence>
<sequence>MKIVKVEMGKPDFIKHMKKEMQDFRSHVSRVNHQYAEVRKLKESLPSDEVAIQMDFSENYNCQTMEEIQSAYWNAEMVTVHPAVVYHKN</sequence>
<organism evidence="1 2">
    <name type="scientific">Branchiostoma lanceolatum</name>
    <name type="common">Common lancelet</name>
    <name type="synonym">Amphioxus lanceolatum</name>
    <dbReference type="NCBI Taxonomy" id="7740"/>
    <lineage>
        <taxon>Eukaryota</taxon>
        <taxon>Metazoa</taxon>
        <taxon>Chordata</taxon>
        <taxon>Cephalochordata</taxon>
        <taxon>Leptocardii</taxon>
        <taxon>Amphioxiformes</taxon>
        <taxon>Branchiostomatidae</taxon>
        <taxon>Branchiostoma</taxon>
    </lineage>
</organism>
<dbReference type="OrthoDB" id="10068393at2759"/>
<reference evidence="1" key="1">
    <citation type="submission" date="2022-01" db="EMBL/GenBank/DDBJ databases">
        <authorList>
            <person name="Braso-Vives M."/>
        </authorList>
    </citation>
    <scope>NUCLEOTIDE SEQUENCE</scope>
</reference>
<dbReference type="PANTHER" id="PTHR46601">
    <property type="entry name" value="ULP_PROTEASE DOMAIN-CONTAINING PROTEIN"/>
    <property type="match status" value="1"/>
</dbReference>
<name>A0A8K0EX07_BRALA</name>
<dbReference type="EMBL" id="OV696692">
    <property type="protein sequence ID" value="CAH1269193.1"/>
    <property type="molecule type" value="Genomic_DNA"/>
</dbReference>